<evidence type="ECO:0000313" key="8">
    <source>
        <dbReference type="Proteomes" id="UP001221142"/>
    </source>
</evidence>
<keyword evidence="4" id="KW-0862">Zinc</keyword>
<dbReference type="Gene3D" id="3.30.160.60">
    <property type="entry name" value="Classic Zinc Finger"/>
    <property type="match status" value="2"/>
</dbReference>
<dbReference type="GO" id="GO:0045944">
    <property type="term" value="P:positive regulation of transcription by RNA polymerase II"/>
    <property type="evidence" value="ECO:0007669"/>
    <property type="project" value="UniProtKB-ARBA"/>
</dbReference>
<reference evidence="7" key="1">
    <citation type="submission" date="2023-03" db="EMBL/GenBank/DDBJ databases">
        <title>Massive genome expansion in bonnet fungi (Mycena s.s.) driven by repeated elements and novel gene families across ecological guilds.</title>
        <authorList>
            <consortium name="Lawrence Berkeley National Laboratory"/>
            <person name="Harder C.B."/>
            <person name="Miyauchi S."/>
            <person name="Viragh M."/>
            <person name="Kuo A."/>
            <person name="Thoen E."/>
            <person name="Andreopoulos B."/>
            <person name="Lu D."/>
            <person name="Skrede I."/>
            <person name="Drula E."/>
            <person name="Henrissat B."/>
            <person name="Morin E."/>
            <person name="Kohler A."/>
            <person name="Barry K."/>
            <person name="LaButti K."/>
            <person name="Morin E."/>
            <person name="Salamov A."/>
            <person name="Lipzen A."/>
            <person name="Mereny Z."/>
            <person name="Hegedus B."/>
            <person name="Baldrian P."/>
            <person name="Stursova M."/>
            <person name="Weitz H."/>
            <person name="Taylor A."/>
            <person name="Grigoriev I.V."/>
            <person name="Nagy L.G."/>
            <person name="Martin F."/>
            <person name="Kauserud H."/>
        </authorList>
    </citation>
    <scope>NUCLEOTIDE SEQUENCE</scope>
    <source>
        <strain evidence="7">9284</strain>
    </source>
</reference>
<evidence type="ECO:0000256" key="1">
    <source>
        <dbReference type="ARBA" id="ARBA00022723"/>
    </source>
</evidence>
<dbReference type="GO" id="GO:0000978">
    <property type="term" value="F:RNA polymerase II cis-regulatory region sequence-specific DNA binding"/>
    <property type="evidence" value="ECO:0007669"/>
    <property type="project" value="TreeGrafter"/>
</dbReference>
<feature type="non-terminal residue" evidence="7">
    <location>
        <position position="1"/>
    </location>
</feature>
<dbReference type="AlphaFoldDB" id="A0AAD7CHS5"/>
<protein>
    <recommendedName>
        <fullName evidence="6">C2H2-type domain-containing protein</fullName>
    </recommendedName>
</protein>
<dbReference type="FunFam" id="3.30.160.60:FF:002343">
    <property type="entry name" value="Zinc finger protein 33A"/>
    <property type="match status" value="1"/>
</dbReference>
<dbReference type="Pfam" id="PF00096">
    <property type="entry name" value="zf-C2H2"/>
    <property type="match status" value="1"/>
</dbReference>
<evidence type="ECO:0000259" key="6">
    <source>
        <dbReference type="PROSITE" id="PS50157"/>
    </source>
</evidence>
<dbReference type="PROSITE" id="PS50157">
    <property type="entry name" value="ZINC_FINGER_C2H2_2"/>
    <property type="match status" value="2"/>
</dbReference>
<evidence type="ECO:0000256" key="3">
    <source>
        <dbReference type="ARBA" id="ARBA00022771"/>
    </source>
</evidence>
<dbReference type="InterPro" id="IPR013087">
    <property type="entry name" value="Znf_C2H2_type"/>
</dbReference>
<gene>
    <name evidence="7" type="ORF">FB45DRAFT_674850</name>
</gene>
<dbReference type="SUPFAM" id="SSF57667">
    <property type="entry name" value="beta-beta-alpha zinc fingers"/>
    <property type="match status" value="1"/>
</dbReference>
<evidence type="ECO:0000256" key="5">
    <source>
        <dbReference type="PROSITE-ProRule" id="PRU00042"/>
    </source>
</evidence>
<name>A0AAD7CHS5_9AGAR</name>
<keyword evidence="3 5" id="KW-0863">Zinc-finger</keyword>
<evidence type="ECO:0000256" key="4">
    <source>
        <dbReference type="ARBA" id="ARBA00022833"/>
    </source>
</evidence>
<evidence type="ECO:0000313" key="7">
    <source>
        <dbReference type="EMBL" id="KAJ7649659.1"/>
    </source>
</evidence>
<comment type="caution">
    <text evidence="7">The sequence shown here is derived from an EMBL/GenBank/DDBJ whole genome shotgun (WGS) entry which is preliminary data.</text>
</comment>
<proteinExistence type="predicted"/>
<accession>A0AAD7CHS5</accession>
<dbReference type="FunFam" id="3.30.160.60:FF:000446">
    <property type="entry name" value="Zinc finger protein"/>
    <property type="match status" value="1"/>
</dbReference>
<dbReference type="EMBL" id="JARKIF010000001">
    <property type="protein sequence ID" value="KAJ7649659.1"/>
    <property type="molecule type" value="Genomic_DNA"/>
</dbReference>
<dbReference type="Proteomes" id="UP001221142">
    <property type="component" value="Unassembled WGS sequence"/>
</dbReference>
<keyword evidence="2" id="KW-0677">Repeat</keyword>
<sequence length="71" mass="8355">GLTFNRSFNLKGYIRSHNEEKPFLGKWPECGKGFARQHDCKRHEQLHTNHRPFACDGCNKQFAKMDALNRH</sequence>
<dbReference type="InterPro" id="IPR036236">
    <property type="entry name" value="Znf_C2H2_sf"/>
</dbReference>
<keyword evidence="1" id="KW-0479">Metal-binding</keyword>
<dbReference type="PANTHER" id="PTHR19818">
    <property type="entry name" value="ZINC FINGER PROTEIN ZIC AND GLI"/>
    <property type="match status" value="1"/>
</dbReference>
<keyword evidence="8" id="KW-1185">Reference proteome</keyword>
<feature type="domain" description="C2H2-type" evidence="6">
    <location>
        <begin position="53"/>
        <end position="71"/>
    </location>
</feature>
<dbReference type="GO" id="GO:0008270">
    <property type="term" value="F:zinc ion binding"/>
    <property type="evidence" value="ECO:0007669"/>
    <property type="project" value="UniProtKB-KW"/>
</dbReference>
<dbReference type="GO" id="GO:0005634">
    <property type="term" value="C:nucleus"/>
    <property type="evidence" value="ECO:0007669"/>
    <property type="project" value="UniProtKB-ARBA"/>
</dbReference>
<dbReference type="GO" id="GO:0000981">
    <property type="term" value="F:DNA-binding transcription factor activity, RNA polymerase II-specific"/>
    <property type="evidence" value="ECO:0007669"/>
    <property type="project" value="TreeGrafter"/>
</dbReference>
<feature type="non-terminal residue" evidence="7">
    <location>
        <position position="71"/>
    </location>
</feature>
<dbReference type="InterPro" id="IPR050329">
    <property type="entry name" value="GLI_C2H2-zinc-finger"/>
</dbReference>
<dbReference type="PANTHER" id="PTHR19818:SF139">
    <property type="entry name" value="PAIR-RULE PROTEIN ODD-PAIRED"/>
    <property type="match status" value="1"/>
</dbReference>
<evidence type="ECO:0000256" key="2">
    <source>
        <dbReference type="ARBA" id="ARBA00022737"/>
    </source>
</evidence>
<feature type="domain" description="C2H2-type" evidence="6">
    <location>
        <begin position="23"/>
        <end position="52"/>
    </location>
</feature>
<organism evidence="7 8">
    <name type="scientific">Roridomyces roridus</name>
    <dbReference type="NCBI Taxonomy" id="1738132"/>
    <lineage>
        <taxon>Eukaryota</taxon>
        <taxon>Fungi</taxon>
        <taxon>Dikarya</taxon>
        <taxon>Basidiomycota</taxon>
        <taxon>Agaricomycotina</taxon>
        <taxon>Agaricomycetes</taxon>
        <taxon>Agaricomycetidae</taxon>
        <taxon>Agaricales</taxon>
        <taxon>Marasmiineae</taxon>
        <taxon>Mycenaceae</taxon>
        <taxon>Roridomyces</taxon>
    </lineage>
</organism>